<organism evidence="2 3">
    <name type="scientific">Shewanella schlegeliana</name>
    <dbReference type="NCBI Taxonomy" id="190308"/>
    <lineage>
        <taxon>Bacteria</taxon>
        <taxon>Pseudomonadati</taxon>
        <taxon>Pseudomonadota</taxon>
        <taxon>Gammaproteobacteria</taxon>
        <taxon>Alteromonadales</taxon>
        <taxon>Shewanellaceae</taxon>
        <taxon>Shewanella</taxon>
    </lineage>
</organism>
<proteinExistence type="predicted"/>
<comment type="caution">
    <text evidence="2">The sequence shown here is derived from an EMBL/GenBank/DDBJ whole genome shotgun (WGS) entry which is preliminary data.</text>
</comment>
<keyword evidence="3" id="KW-1185">Reference proteome</keyword>
<feature type="signal peptide" evidence="1">
    <location>
        <begin position="1"/>
        <end position="21"/>
    </location>
</feature>
<feature type="chain" id="PRO_5046896982" description="Secreted protein" evidence="1">
    <location>
        <begin position="22"/>
        <end position="151"/>
    </location>
</feature>
<dbReference type="RefSeq" id="WP_202722551.1">
    <property type="nucleotide sequence ID" value="NZ_BPEX01000020.1"/>
</dbReference>
<dbReference type="EMBL" id="JAESVD010000008">
    <property type="protein sequence ID" value="MBL4914294.1"/>
    <property type="molecule type" value="Genomic_DNA"/>
</dbReference>
<evidence type="ECO:0000256" key="1">
    <source>
        <dbReference type="SAM" id="SignalP"/>
    </source>
</evidence>
<accession>A0ABS1T0H7</accession>
<evidence type="ECO:0008006" key="4">
    <source>
        <dbReference type="Google" id="ProtNLM"/>
    </source>
</evidence>
<evidence type="ECO:0000313" key="2">
    <source>
        <dbReference type="EMBL" id="MBL4914294.1"/>
    </source>
</evidence>
<keyword evidence="1" id="KW-0732">Signal</keyword>
<dbReference type="Proteomes" id="UP000604898">
    <property type="component" value="Unassembled WGS sequence"/>
</dbReference>
<evidence type="ECO:0000313" key="3">
    <source>
        <dbReference type="Proteomes" id="UP000604898"/>
    </source>
</evidence>
<name>A0ABS1T0H7_9GAMM</name>
<reference evidence="2 3" key="1">
    <citation type="submission" date="2021-01" db="EMBL/GenBank/DDBJ databases">
        <title>Genome sequence of Shewanella schlegeliana JCM 11561.</title>
        <authorList>
            <person name="Zhang H."/>
            <person name="Li C."/>
        </authorList>
    </citation>
    <scope>NUCLEOTIDE SEQUENCE [LARGE SCALE GENOMIC DNA]</scope>
    <source>
        <strain evidence="2 3">JCM 11561</strain>
    </source>
</reference>
<sequence>MGLLKKVCVLICIIFSSMLNAQTPDGPPSKGAKEQSGAIGTFTFKPTDWVAGETTWWKDTDGVAPGIAGCHLATDEEGSFNGRSFGEACLANGLLVESNPGKGVLHSHRDDTGHPDIFDCNAWCMGKGSSSGECVVAKVEPCGASARCQCQ</sequence>
<gene>
    <name evidence="2" type="ORF">JMA39_14390</name>
</gene>
<protein>
    <recommendedName>
        <fullName evidence="4">Secreted protein</fullName>
    </recommendedName>
</protein>